<dbReference type="PROSITE" id="PS00893">
    <property type="entry name" value="NUDIX_BOX"/>
    <property type="match status" value="1"/>
</dbReference>
<evidence type="ECO:0000313" key="4">
    <source>
        <dbReference type="Proteomes" id="UP000009309"/>
    </source>
</evidence>
<proteinExistence type="predicted"/>
<dbReference type="PROSITE" id="PS51462">
    <property type="entry name" value="NUDIX"/>
    <property type="match status" value="1"/>
</dbReference>
<dbReference type="PANTHER" id="PTHR10885">
    <property type="entry name" value="ISOPENTENYL-DIPHOSPHATE DELTA-ISOMERASE"/>
    <property type="match status" value="1"/>
</dbReference>
<dbReference type="PANTHER" id="PTHR10885:SF0">
    <property type="entry name" value="ISOPENTENYL-DIPHOSPHATE DELTA-ISOMERASE"/>
    <property type="match status" value="1"/>
</dbReference>
<dbReference type="InterPro" id="IPR000086">
    <property type="entry name" value="NUDIX_hydrolase_dom"/>
</dbReference>
<dbReference type="RefSeq" id="WP_009280926.1">
    <property type="nucleotide sequence ID" value="NZ_CAIT01000005.1"/>
</dbReference>
<evidence type="ECO:0000259" key="2">
    <source>
        <dbReference type="PROSITE" id="PS51462"/>
    </source>
</evidence>
<dbReference type="Gene3D" id="3.90.79.10">
    <property type="entry name" value="Nucleoside Triphosphate Pyrophosphohydrolase"/>
    <property type="match status" value="1"/>
</dbReference>
<dbReference type="CDD" id="cd04692">
    <property type="entry name" value="NUDIX_Hydrolase"/>
    <property type="match status" value="1"/>
</dbReference>
<dbReference type="SUPFAM" id="SSF55811">
    <property type="entry name" value="Nudix"/>
    <property type="match status" value="1"/>
</dbReference>
<dbReference type="EMBL" id="CAIT01000005">
    <property type="protein sequence ID" value="CCH52342.1"/>
    <property type="molecule type" value="Genomic_DNA"/>
</dbReference>
<dbReference type="GO" id="GO:0016787">
    <property type="term" value="F:hydrolase activity"/>
    <property type="evidence" value="ECO:0007669"/>
    <property type="project" value="UniProtKB-KW"/>
</dbReference>
<keyword evidence="1 3" id="KW-0378">Hydrolase</keyword>
<reference evidence="3 4" key="1">
    <citation type="journal article" date="2012" name="J. Bacteriol.">
        <title>Genome Sequence of the Filamentous Bacterium Fibrisoma limi BUZ 3T.</title>
        <authorList>
            <person name="Filippini M."/>
            <person name="Qi W."/>
            <person name="Jaenicke S."/>
            <person name="Goesmann A."/>
            <person name="Smits T.H."/>
            <person name="Bagheri H.C."/>
        </authorList>
    </citation>
    <scope>NUCLEOTIDE SEQUENCE [LARGE SCALE GENOMIC DNA]</scope>
    <source>
        <strain evidence="4">BUZ 3T</strain>
    </source>
</reference>
<dbReference type="InterPro" id="IPR015797">
    <property type="entry name" value="NUDIX_hydrolase-like_dom_sf"/>
</dbReference>
<gene>
    <name evidence="3" type="ORF">BN8_01336</name>
</gene>
<name>I2GEL7_9BACT</name>
<accession>I2GEL7</accession>
<dbReference type="OrthoDB" id="9786032at2"/>
<keyword evidence="4" id="KW-1185">Reference proteome</keyword>
<evidence type="ECO:0000256" key="1">
    <source>
        <dbReference type="ARBA" id="ARBA00022801"/>
    </source>
</evidence>
<feature type="domain" description="Nudix hydrolase" evidence="2">
    <location>
        <begin position="29"/>
        <end position="170"/>
    </location>
</feature>
<evidence type="ECO:0000313" key="3">
    <source>
        <dbReference type="EMBL" id="CCH52342.1"/>
    </source>
</evidence>
<dbReference type="Proteomes" id="UP000009309">
    <property type="component" value="Unassembled WGS sequence"/>
</dbReference>
<dbReference type="InterPro" id="IPR020084">
    <property type="entry name" value="NUDIX_hydrolase_CS"/>
</dbReference>
<dbReference type="AlphaFoldDB" id="I2GEL7"/>
<organism evidence="3 4">
    <name type="scientific">Fibrisoma limi BUZ 3</name>
    <dbReference type="NCBI Taxonomy" id="1185876"/>
    <lineage>
        <taxon>Bacteria</taxon>
        <taxon>Pseudomonadati</taxon>
        <taxon>Bacteroidota</taxon>
        <taxon>Cytophagia</taxon>
        <taxon>Cytophagales</taxon>
        <taxon>Spirosomataceae</taxon>
        <taxon>Fibrisoma</taxon>
    </lineage>
</organism>
<comment type="caution">
    <text evidence="3">The sequence shown here is derived from an EMBL/GenBank/DDBJ whole genome shotgun (WGS) entry which is preliminary data.</text>
</comment>
<protein>
    <submittedName>
        <fullName evidence="3">Putative Nudix hydrolase CA_C0446</fullName>
    </submittedName>
</protein>
<dbReference type="Pfam" id="PF00293">
    <property type="entry name" value="NUDIX"/>
    <property type="match status" value="1"/>
</dbReference>
<dbReference type="STRING" id="1185876.BN8_01336"/>
<sequence length="186" mass="21815">MAQELDIVDEQNRPLGRRKRKRDIERDGDWHRTAQIFVLNQRNELLLTLRHPDKEILPNYWDICIGGHIEPGETYDEGALRETEEEVGIRPQPGELQPLGIVSVEMIDERIPLRDREHAQVYVWQVTFDLTDFTPQSDEVADMRFVPLDYVRQDLLAATSSFRYTPPRPTYLRMLELLTDALKTTE</sequence>
<dbReference type="eggNOG" id="COG1443">
    <property type="taxonomic scope" value="Bacteria"/>
</dbReference>